<proteinExistence type="predicted"/>
<evidence type="ECO:0000313" key="3">
    <source>
        <dbReference type="EMBL" id="ROP91281.1"/>
    </source>
</evidence>
<keyword evidence="2" id="KW-1133">Transmembrane helix</keyword>
<feature type="transmembrane region" description="Helical" evidence="2">
    <location>
        <begin position="38"/>
        <end position="55"/>
    </location>
</feature>
<evidence type="ECO:0000256" key="1">
    <source>
        <dbReference type="SAM" id="Coils"/>
    </source>
</evidence>
<evidence type="ECO:0008006" key="5">
    <source>
        <dbReference type="Google" id="ProtNLM"/>
    </source>
</evidence>
<dbReference type="Proteomes" id="UP000278222">
    <property type="component" value="Unassembled WGS sequence"/>
</dbReference>
<dbReference type="RefSeq" id="WP_123691033.1">
    <property type="nucleotide sequence ID" value="NZ_AP019700.1"/>
</dbReference>
<dbReference type="OrthoDB" id="9794540at2"/>
<protein>
    <recommendedName>
        <fullName evidence="5">MotA/TolQ/ExbB proton channel family protein</fullName>
    </recommendedName>
</protein>
<name>A0A3N1LDU9_9PROT</name>
<gene>
    <name evidence="3" type="ORF">EDC65_3146</name>
</gene>
<sequence>MTNPRRFLFRMVVFLILVVGALALLYPGLEKAFLAKPALNGMIVGIILFGIVYIVRQVLQLEPEAAWADTLRRSEPGLSVMRPPRLLGPVAAILQERRGRPSLSAPAQRSLLDGLSSRLDETRDISRYLIGLLVFLGLLGTFWGLLETVAAVSRVVSNLSVTGVDMGQALNNLQRGLETPLAGMGTAFSSSLFGLGGSLVLGFLDLQAGQAQNRFYNEIEDWLASLTRLSGGTPVSDGDQSVPAYIQALLEQTADNMENLQRIMIRGEDSRIQANANLTALTERLGTLTDQMRAEQSLMLRLAESQVSLEPLLERLTQATGKGGMDEEAQHQLRAIERQMARLIDTTEQASAAAAQEVRAEIRILARTIAALADEPERRR</sequence>
<evidence type="ECO:0000313" key="4">
    <source>
        <dbReference type="Proteomes" id="UP000278222"/>
    </source>
</evidence>
<keyword evidence="1" id="KW-0175">Coiled coil</keyword>
<feature type="transmembrane region" description="Helical" evidence="2">
    <location>
        <begin position="181"/>
        <end position="204"/>
    </location>
</feature>
<evidence type="ECO:0000256" key="2">
    <source>
        <dbReference type="SAM" id="Phobius"/>
    </source>
</evidence>
<reference evidence="3 4" key="1">
    <citation type="submission" date="2018-11" db="EMBL/GenBank/DDBJ databases">
        <title>Genomic Encyclopedia of Type Strains, Phase IV (KMG-IV): sequencing the most valuable type-strain genomes for metagenomic binning, comparative biology and taxonomic classification.</title>
        <authorList>
            <person name="Goeker M."/>
        </authorList>
    </citation>
    <scope>NUCLEOTIDE SEQUENCE [LARGE SCALE GENOMIC DNA]</scope>
    <source>
        <strain evidence="3 4">DSM 5900</strain>
    </source>
</reference>
<keyword evidence="2" id="KW-0812">Transmembrane</keyword>
<dbReference type="AlphaFoldDB" id="A0A3N1LDU9"/>
<feature type="coiled-coil region" evidence="1">
    <location>
        <begin position="326"/>
        <end position="375"/>
    </location>
</feature>
<organism evidence="3 4">
    <name type="scientific">Stella humosa</name>
    <dbReference type="NCBI Taxonomy" id="94"/>
    <lineage>
        <taxon>Bacteria</taxon>
        <taxon>Pseudomonadati</taxon>
        <taxon>Pseudomonadota</taxon>
        <taxon>Alphaproteobacteria</taxon>
        <taxon>Rhodospirillales</taxon>
        <taxon>Stellaceae</taxon>
        <taxon>Stella</taxon>
    </lineage>
</organism>
<accession>A0A3N1LDU9</accession>
<keyword evidence="4" id="KW-1185">Reference proteome</keyword>
<comment type="caution">
    <text evidence="3">The sequence shown here is derived from an EMBL/GenBank/DDBJ whole genome shotgun (WGS) entry which is preliminary data.</text>
</comment>
<feature type="transmembrane region" description="Helical" evidence="2">
    <location>
        <begin position="128"/>
        <end position="146"/>
    </location>
</feature>
<feature type="transmembrane region" description="Helical" evidence="2">
    <location>
        <begin position="7"/>
        <end position="26"/>
    </location>
</feature>
<keyword evidence="2" id="KW-0472">Membrane</keyword>
<dbReference type="EMBL" id="RJKX01000014">
    <property type="protein sequence ID" value="ROP91281.1"/>
    <property type="molecule type" value="Genomic_DNA"/>
</dbReference>